<dbReference type="InParanoid" id="A0A1S3H7W7"/>
<keyword evidence="3" id="KW-0408">Iron</keyword>
<evidence type="ECO:0000259" key="5">
    <source>
        <dbReference type="PROSITE" id="PS51296"/>
    </source>
</evidence>
<dbReference type="InterPro" id="IPR017941">
    <property type="entry name" value="Rieske_2Fe-2S"/>
</dbReference>
<name>A0A1S3H7W7_LINAN</name>
<dbReference type="PANTHER" id="PTHR21496:SF25">
    <property type="entry name" value="RIESKE DOMAIN-CONTAINING PROTEIN"/>
    <property type="match status" value="1"/>
</dbReference>
<protein>
    <submittedName>
        <fullName evidence="7">Rieske domain-containing protein</fullName>
    </submittedName>
</protein>
<dbReference type="OrthoDB" id="426882at2759"/>
<evidence type="ECO:0000256" key="4">
    <source>
        <dbReference type="ARBA" id="ARBA00023014"/>
    </source>
</evidence>
<gene>
    <name evidence="7" type="primary">LOC106152883</name>
</gene>
<dbReference type="PROSITE" id="PS51296">
    <property type="entry name" value="RIESKE"/>
    <property type="match status" value="1"/>
</dbReference>
<dbReference type="Pfam" id="PF00355">
    <property type="entry name" value="Rieske"/>
    <property type="match status" value="1"/>
</dbReference>
<keyword evidence="6" id="KW-1185">Reference proteome</keyword>
<dbReference type="PANTHER" id="PTHR21496">
    <property type="entry name" value="FERREDOXIN-RELATED"/>
    <property type="match status" value="1"/>
</dbReference>
<proteinExistence type="predicted"/>
<dbReference type="GO" id="GO:0046872">
    <property type="term" value="F:metal ion binding"/>
    <property type="evidence" value="ECO:0007669"/>
    <property type="project" value="UniProtKB-KW"/>
</dbReference>
<reference evidence="7" key="1">
    <citation type="submission" date="2025-08" db="UniProtKB">
        <authorList>
            <consortium name="RefSeq"/>
        </authorList>
    </citation>
    <scope>IDENTIFICATION</scope>
    <source>
        <tissue evidence="7">Gonads</tissue>
    </source>
</reference>
<evidence type="ECO:0000256" key="1">
    <source>
        <dbReference type="ARBA" id="ARBA00022714"/>
    </source>
</evidence>
<keyword evidence="1" id="KW-0001">2Fe-2S</keyword>
<keyword evidence="2" id="KW-0479">Metal-binding</keyword>
<evidence type="ECO:0000313" key="6">
    <source>
        <dbReference type="Proteomes" id="UP000085678"/>
    </source>
</evidence>
<evidence type="ECO:0000313" key="7">
    <source>
        <dbReference type="RefSeq" id="XP_013382072.1"/>
    </source>
</evidence>
<sequence>MSSNGDKIFFPVKGVNFYELFDWSNAEERCKLTATDARKLRRQSSQSGVRVEVNETKIALFRYGDQLHAVNEKCPHAGGPLHIGDIEELPDFSVCVRCPWHGWKFDLKTGRCKHPSGEQRCTIVYAVRVDTQGNIEIGFESFSGKYFNSEDF</sequence>
<keyword evidence="4" id="KW-0411">Iron-sulfur</keyword>
<dbReference type="KEGG" id="lak:106152883"/>
<organism evidence="6 7">
    <name type="scientific">Lingula anatina</name>
    <name type="common">Brachiopod</name>
    <name type="synonym">Lingula unguis</name>
    <dbReference type="NCBI Taxonomy" id="7574"/>
    <lineage>
        <taxon>Eukaryota</taxon>
        <taxon>Metazoa</taxon>
        <taxon>Spiralia</taxon>
        <taxon>Lophotrochozoa</taxon>
        <taxon>Brachiopoda</taxon>
        <taxon>Linguliformea</taxon>
        <taxon>Lingulata</taxon>
        <taxon>Lingulida</taxon>
        <taxon>Linguloidea</taxon>
        <taxon>Lingulidae</taxon>
        <taxon>Lingula</taxon>
    </lineage>
</organism>
<dbReference type="SUPFAM" id="SSF50022">
    <property type="entry name" value="ISP domain"/>
    <property type="match status" value="1"/>
</dbReference>
<dbReference type="RefSeq" id="XP_013382072.1">
    <property type="nucleotide sequence ID" value="XM_013526618.1"/>
</dbReference>
<accession>A0A1S3H7W7</accession>
<dbReference type="Gene3D" id="2.102.10.10">
    <property type="entry name" value="Rieske [2Fe-2S] iron-sulphur domain"/>
    <property type="match status" value="1"/>
</dbReference>
<feature type="domain" description="Rieske" evidence="5">
    <location>
        <begin position="38"/>
        <end position="130"/>
    </location>
</feature>
<evidence type="ECO:0000256" key="3">
    <source>
        <dbReference type="ARBA" id="ARBA00023004"/>
    </source>
</evidence>
<dbReference type="AlphaFoldDB" id="A0A1S3H7W7"/>
<dbReference type="GO" id="GO:0051537">
    <property type="term" value="F:2 iron, 2 sulfur cluster binding"/>
    <property type="evidence" value="ECO:0007669"/>
    <property type="project" value="UniProtKB-KW"/>
</dbReference>
<evidence type="ECO:0000256" key="2">
    <source>
        <dbReference type="ARBA" id="ARBA00022723"/>
    </source>
</evidence>
<dbReference type="GeneID" id="106152883"/>
<dbReference type="OMA" id="PWHKWRI"/>
<dbReference type="InterPro" id="IPR036922">
    <property type="entry name" value="Rieske_2Fe-2S_sf"/>
</dbReference>
<dbReference type="Proteomes" id="UP000085678">
    <property type="component" value="Unplaced"/>
</dbReference>